<dbReference type="Pfam" id="PF13911">
    <property type="entry name" value="AhpC-TSA_2"/>
    <property type="match status" value="1"/>
</dbReference>
<keyword evidence="2" id="KW-1185">Reference proteome</keyword>
<proteinExistence type="predicted"/>
<name>I4EDF1_9BACT</name>
<dbReference type="EMBL" id="CAGS01000055">
    <property type="protein sequence ID" value="CCF82713.1"/>
    <property type="molecule type" value="Genomic_DNA"/>
</dbReference>
<evidence type="ECO:0008006" key="3">
    <source>
        <dbReference type="Google" id="ProtNLM"/>
    </source>
</evidence>
<dbReference type="Proteomes" id="UP000004221">
    <property type="component" value="Unassembled WGS sequence"/>
</dbReference>
<dbReference type="AlphaFoldDB" id="I4EDF1"/>
<gene>
    <name evidence="1" type="ORF">NITHO_1480005</name>
</gene>
<dbReference type="InterPro" id="IPR032801">
    <property type="entry name" value="PXL2A/B/C"/>
</dbReference>
<organism evidence="1 2">
    <name type="scientific">Nitrolancea hollandica Lb</name>
    <dbReference type="NCBI Taxonomy" id="1129897"/>
    <lineage>
        <taxon>Bacteria</taxon>
        <taxon>Pseudomonadati</taxon>
        <taxon>Thermomicrobiota</taxon>
        <taxon>Thermomicrobia</taxon>
        <taxon>Sphaerobacterales</taxon>
        <taxon>Sphaerobacterineae</taxon>
        <taxon>Sphaerobacteraceae</taxon>
        <taxon>Nitrolancea</taxon>
    </lineage>
</organism>
<protein>
    <recommendedName>
        <fullName evidence="3">Alkyl hydroperoxide reductase/ Thiol specific antioxidant/ Mal allergen</fullName>
    </recommendedName>
</protein>
<reference evidence="1 2" key="1">
    <citation type="journal article" date="2012" name="ISME J.">
        <title>Nitrification expanded: discovery, physiology and genomics of a nitrite-oxidizing bacterium from the phylum Chloroflexi.</title>
        <authorList>
            <person name="Sorokin D.Y."/>
            <person name="Lucker S."/>
            <person name="Vejmelkova D."/>
            <person name="Kostrikina N.A."/>
            <person name="Kleerebezem R."/>
            <person name="Rijpstra W.I."/>
            <person name="Damste J.S."/>
            <person name="Le Paslier D."/>
            <person name="Muyzer G."/>
            <person name="Wagner M."/>
            <person name="van Loosdrecht M.C."/>
            <person name="Daims H."/>
        </authorList>
    </citation>
    <scope>NUCLEOTIDE SEQUENCE [LARGE SCALE GENOMIC DNA]</scope>
    <source>
        <strain evidence="2">none</strain>
    </source>
</reference>
<evidence type="ECO:0000313" key="1">
    <source>
        <dbReference type="EMBL" id="CCF82713.1"/>
    </source>
</evidence>
<dbReference type="OrthoDB" id="9809746at2"/>
<evidence type="ECO:0000313" key="2">
    <source>
        <dbReference type="Proteomes" id="UP000004221"/>
    </source>
</evidence>
<sequence>MRRHEPEFQALGAQVLYISAANAKRAAWYARDLGLTAPVLLDPDRSVYRAYGLQESLRGSALSPGVWISYARLLAGGRRFPGGGRPQENPLQMGADFIVGPDGRIVYAYCSAHVADRPDVSTMLAVVRSFAARR</sequence>
<dbReference type="SUPFAM" id="SSF52833">
    <property type="entry name" value="Thioredoxin-like"/>
    <property type="match status" value="1"/>
</dbReference>
<comment type="caution">
    <text evidence="1">The sequence shown here is derived from an EMBL/GenBank/DDBJ whole genome shotgun (WGS) entry which is preliminary data.</text>
</comment>
<dbReference type="Gene3D" id="3.40.30.10">
    <property type="entry name" value="Glutaredoxin"/>
    <property type="match status" value="1"/>
</dbReference>
<accession>I4EDF1</accession>
<dbReference type="InterPro" id="IPR036249">
    <property type="entry name" value="Thioredoxin-like_sf"/>
</dbReference>